<dbReference type="GO" id="GO:0033573">
    <property type="term" value="C:high-affinity iron permease complex"/>
    <property type="evidence" value="ECO:0007669"/>
    <property type="project" value="TreeGrafter"/>
</dbReference>
<evidence type="ECO:0000256" key="2">
    <source>
        <dbReference type="ARBA" id="ARBA00022723"/>
    </source>
</evidence>
<dbReference type="Gene3D" id="2.60.40.420">
    <property type="entry name" value="Cupredoxins - blue copper proteins"/>
    <property type="match status" value="3"/>
</dbReference>
<dbReference type="InterPro" id="IPR008972">
    <property type="entry name" value="Cupredoxin"/>
</dbReference>
<keyword evidence="4" id="KW-0560">Oxidoreductase</keyword>
<dbReference type="FunFam" id="2.60.40.420:FF:000022">
    <property type="entry name" value="FET5p Multicopper oxidase"/>
    <property type="match status" value="1"/>
</dbReference>
<evidence type="ECO:0000256" key="6">
    <source>
        <dbReference type="ARBA" id="ARBA00023180"/>
    </source>
</evidence>
<evidence type="ECO:0000256" key="4">
    <source>
        <dbReference type="ARBA" id="ARBA00023002"/>
    </source>
</evidence>
<evidence type="ECO:0000256" key="7">
    <source>
        <dbReference type="ARBA" id="ARBA00037814"/>
    </source>
</evidence>
<dbReference type="GO" id="GO:0033215">
    <property type="term" value="P:reductive iron assimilation"/>
    <property type="evidence" value="ECO:0007669"/>
    <property type="project" value="TreeGrafter"/>
</dbReference>
<keyword evidence="3 9" id="KW-0732">Signal</keyword>
<keyword evidence="8" id="KW-1133">Transmembrane helix</keyword>
<comment type="subcellular location">
    <subcellularLocation>
        <location evidence="7">Cell membrane</location>
        <topology evidence="7">Single-pass type I membrane protein</topology>
        <orientation evidence="7">Extracellular side</orientation>
    </subcellularLocation>
</comment>
<keyword evidence="14" id="KW-1185">Reference proteome</keyword>
<dbReference type="Proteomes" id="UP000076874">
    <property type="component" value="Unassembled WGS sequence"/>
</dbReference>
<evidence type="ECO:0000256" key="5">
    <source>
        <dbReference type="ARBA" id="ARBA00023008"/>
    </source>
</evidence>
<protein>
    <submittedName>
        <fullName evidence="13">Ferrooxidoreductase</fullName>
    </submittedName>
</protein>
<dbReference type="Pfam" id="PF00394">
    <property type="entry name" value="Cu-oxidase"/>
    <property type="match status" value="1"/>
</dbReference>
<sequence>MLFSSLAVLAATALPAALAKTVTYNFTVSWVTANPDGLQERQVIGINDAWPLPVIEVDKGDRLVVHMHNALGDKSTSIHFHGMFQNGTNEMDGASMVTQCPIPPGSSFTYNFTVNQNGTYWYHCHTDYCYPDGYRQALIVHDSEAPFANSFAKEFTITLSDWYHDLMTDLSRQFMSVFNPTGAEPIPDAFLFNDAQNVSLAVQPNTTYLLRLINTGNFVAQYFYVEGMNVTIVEVDGVYTEPQTADVLYIHIAQRYAVLVTTPPASAGVTSLQMVTIADADLLDVVPPALQLNQTNWLVLDDSAPRAPAEITVDTSDDLNPFDDLTLVPYDGMPLLPEPDIQVNVTVFMVNLITGANYAELNNITYTPPKVPTLYTALSAGAPELASQDVIYGTYTHPVVLAHNQVVEIVLNNADGGSHPFHLHGHNFQVIDRAPPLGPDFNDFVDLDPVYYDPDNHTAFPAVPIRRDVIVLPPNGYVVMRFVADNPGIWLFHCHIDWHLASGLAMTFVEAPELLATGDYASIPDDHYAACDAASVPAAGNAAGNTHNFLDLAGQPVQPADLPGGFTARGRVAMAFSILSALLGIVSLVVYGLADLKHRPAALGESVVAGPVGCEIGHGSLCDMGR</sequence>
<dbReference type="CDD" id="cd13877">
    <property type="entry name" value="CuRO_2_Fet3p_like"/>
    <property type="match status" value="1"/>
</dbReference>
<evidence type="ECO:0000259" key="10">
    <source>
        <dbReference type="Pfam" id="PF00394"/>
    </source>
</evidence>
<evidence type="ECO:0000256" key="1">
    <source>
        <dbReference type="ARBA" id="ARBA00010609"/>
    </source>
</evidence>
<dbReference type="GO" id="GO:0005507">
    <property type="term" value="F:copper ion binding"/>
    <property type="evidence" value="ECO:0007669"/>
    <property type="project" value="InterPro"/>
</dbReference>
<dbReference type="Pfam" id="PF07731">
    <property type="entry name" value="Cu-oxidase_2"/>
    <property type="match status" value="1"/>
</dbReference>
<feature type="domain" description="Plastocyanin-like" evidence="10">
    <location>
        <begin position="154"/>
        <end position="263"/>
    </location>
</feature>
<dbReference type="SUPFAM" id="SSF49503">
    <property type="entry name" value="Cupredoxins"/>
    <property type="match status" value="3"/>
</dbReference>
<keyword evidence="8" id="KW-0812">Transmembrane</keyword>
<evidence type="ECO:0000313" key="14">
    <source>
        <dbReference type="Proteomes" id="UP000076874"/>
    </source>
</evidence>
<keyword evidence="8" id="KW-0472">Membrane</keyword>
<reference evidence="13 14" key="1">
    <citation type="journal article" date="2016" name="Genome Biol. Evol.">
        <title>Divergent and convergent evolution of fungal pathogenicity.</title>
        <authorList>
            <person name="Shang Y."/>
            <person name="Xiao G."/>
            <person name="Zheng P."/>
            <person name="Cen K."/>
            <person name="Zhan S."/>
            <person name="Wang C."/>
        </authorList>
    </citation>
    <scope>NUCLEOTIDE SEQUENCE [LARGE SCALE GENOMIC DNA]</scope>
    <source>
        <strain evidence="13 14">RCEF 264</strain>
    </source>
</reference>
<feature type="transmembrane region" description="Helical" evidence="8">
    <location>
        <begin position="572"/>
        <end position="594"/>
    </location>
</feature>
<dbReference type="InterPro" id="IPR011707">
    <property type="entry name" value="Cu-oxidase-like_N"/>
</dbReference>
<evidence type="ECO:0000259" key="11">
    <source>
        <dbReference type="Pfam" id="PF07731"/>
    </source>
</evidence>
<evidence type="ECO:0000259" key="12">
    <source>
        <dbReference type="Pfam" id="PF07732"/>
    </source>
</evidence>
<keyword evidence="6" id="KW-0325">Glycoprotein</keyword>
<dbReference type="GO" id="GO:0010106">
    <property type="term" value="P:cellular response to iron ion starvation"/>
    <property type="evidence" value="ECO:0007669"/>
    <property type="project" value="TreeGrafter"/>
</dbReference>
<dbReference type="InterPro" id="IPR033138">
    <property type="entry name" value="Cu_oxidase_CS"/>
</dbReference>
<organism evidence="13 14">
    <name type="scientific">Niveomyces insectorum RCEF 264</name>
    <dbReference type="NCBI Taxonomy" id="1081102"/>
    <lineage>
        <taxon>Eukaryota</taxon>
        <taxon>Fungi</taxon>
        <taxon>Dikarya</taxon>
        <taxon>Ascomycota</taxon>
        <taxon>Pezizomycotina</taxon>
        <taxon>Sordariomycetes</taxon>
        <taxon>Hypocreomycetidae</taxon>
        <taxon>Hypocreales</taxon>
        <taxon>Cordycipitaceae</taxon>
        <taxon>Niveomyces</taxon>
    </lineage>
</organism>
<proteinExistence type="inferred from homology"/>
<dbReference type="CDD" id="cd13851">
    <property type="entry name" value="CuRO_1_Fet3p"/>
    <property type="match status" value="1"/>
</dbReference>
<dbReference type="InterPro" id="IPR002355">
    <property type="entry name" value="Cu_oxidase_Cu_BS"/>
</dbReference>
<evidence type="ECO:0000256" key="9">
    <source>
        <dbReference type="SAM" id="SignalP"/>
    </source>
</evidence>
<dbReference type="STRING" id="1081102.A0A167SF15"/>
<dbReference type="PANTHER" id="PTHR11709">
    <property type="entry name" value="MULTI-COPPER OXIDASE"/>
    <property type="match status" value="1"/>
</dbReference>
<comment type="caution">
    <text evidence="13">The sequence shown here is derived from an EMBL/GenBank/DDBJ whole genome shotgun (WGS) entry which is preliminary data.</text>
</comment>
<evidence type="ECO:0000313" key="13">
    <source>
        <dbReference type="EMBL" id="OAA59567.1"/>
    </source>
</evidence>
<dbReference type="FunFam" id="2.60.40.420:FF:000024">
    <property type="entry name" value="FET5p Multicopper oxidase"/>
    <property type="match status" value="1"/>
</dbReference>
<feature type="signal peptide" evidence="9">
    <location>
        <begin position="1"/>
        <end position="19"/>
    </location>
</feature>
<dbReference type="GO" id="GO:0004322">
    <property type="term" value="F:ferroxidase activity"/>
    <property type="evidence" value="ECO:0007669"/>
    <property type="project" value="TreeGrafter"/>
</dbReference>
<evidence type="ECO:0000256" key="8">
    <source>
        <dbReference type="SAM" id="Phobius"/>
    </source>
</evidence>
<comment type="similarity">
    <text evidence="1">Belongs to the multicopper oxidase family.</text>
</comment>
<dbReference type="PROSITE" id="PS00079">
    <property type="entry name" value="MULTICOPPER_OXIDASE1"/>
    <property type="match status" value="1"/>
</dbReference>
<dbReference type="CDD" id="cd13899">
    <property type="entry name" value="CuRO_3_Fet3p"/>
    <property type="match status" value="1"/>
</dbReference>
<dbReference type="InterPro" id="IPR001117">
    <property type="entry name" value="Cu-oxidase_2nd"/>
</dbReference>
<dbReference type="AlphaFoldDB" id="A0A167SF15"/>
<feature type="chain" id="PRO_5007892215" evidence="9">
    <location>
        <begin position="20"/>
        <end position="626"/>
    </location>
</feature>
<dbReference type="OrthoDB" id="2121828at2759"/>
<dbReference type="InterPro" id="IPR011706">
    <property type="entry name" value="Cu-oxidase_C"/>
</dbReference>
<dbReference type="EMBL" id="AZHD01000010">
    <property type="protein sequence ID" value="OAA59567.1"/>
    <property type="molecule type" value="Genomic_DNA"/>
</dbReference>
<keyword evidence="5" id="KW-0186">Copper</keyword>
<dbReference type="InterPro" id="IPR044130">
    <property type="entry name" value="CuRO_2_Fet3-like"/>
</dbReference>
<dbReference type="PROSITE" id="PS00080">
    <property type="entry name" value="MULTICOPPER_OXIDASE2"/>
    <property type="match status" value="1"/>
</dbReference>
<name>A0A167SF15_9HYPO</name>
<feature type="domain" description="Plastocyanin-like" evidence="12">
    <location>
        <begin position="28"/>
        <end position="144"/>
    </location>
</feature>
<dbReference type="InterPro" id="IPR045087">
    <property type="entry name" value="Cu-oxidase_fam"/>
</dbReference>
<keyword evidence="2" id="KW-0479">Metal-binding</keyword>
<dbReference type="PANTHER" id="PTHR11709:SF361">
    <property type="entry name" value="IRON TRANSPORT MULTICOPPER OXIDASE FET3"/>
    <property type="match status" value="1"/>
</dbReference>
<accession>A0A167SF15</accession>
<gene>
    <name evidence="13" type="ORF">SPI_05765</name>
</gene>
<feature type="domain" description="Plastocyanin-like" evidence="11">
    <location>
        <begin position="366"/>
        <end position="512"/>
    </location>
</feature>
<dbReference type="Pfam" id="PF07732">
    <property type="entry name" value="Cu-oxidase_3"/>
    <property type="match status" value="1"/>
</dbReference>
<evidence type="ECO:0000256" key="3">
    <source>
        <dbReference type="ARBA" id="ARBA00022729"/>
    </source>
</evidence>